<proteinExistence type="predicted"/>
<feature type="region of interest" description="Disordered" evidence="1">
    <location>
        <begin position="12"/>
        <end position="42"/>
    </location>
</feature>
<sequence length="471" mass="53341">MSSESFQVLRSRQLRQGSATVQPVSSSIVHPHRHPDSQRHVPRAQAGCQLLPSPPVPTQVSPVQAETVAHDARTVPRHSLNEIPSKPRQRGVLSYYSTLFTFQSNVLSLALVRHRTSKAYIQRYEPGTFGPPIVTTGPPLREQWINPGTKKRLIYSNAEVIWRSNARTVGWGKNNERVFYKDDPDISGQQHAHLKGRNIARPSKVLDNLDAGINLTNHEARRMTRNNSRRSLRTPGAPYRAPVPLPTPTTPPTLLEPLTTHISMAQTPPSQVPKIHHDLCLKHPQESRYPCVHWNILYPPHTYAVRNNVCFDSCPTQGNVYRCFVSTVDFHASATKPCSQKARIHIDLPELQFWMRKSNWGPIRARNLTNGIHVTVSDVLSAIYEYFRIPLVEDDLACVQGQWRRTLQEARERRVRCTEALGVQCALGCRSGVVTRTEFVRADLLNGNTHFRGLYFDERGRTDRMVLVLSG</sequence>
<dbReference type="EMBL" id="KN834790">
    <property type="protein sequence ID" value="KIK57562.1"/>
    <property type="molecule type" value="Genomic_DNA"/>
</dbReference>
<evidence type="ECO:0000259" key="2">
    <source>
        <dbReference type="Pfam" id="PF20415"/>
    </source>
</evidence>
<protein>
    <recommendedName>
        <fullName evidence="2">DUF6699 domain-containing protein</fullName>
    </recommendedName>
</protein>
<dbReference type="InterPro" id="IPR046522">
    <property type="entry name" value="DUF6699"/>
</dbReference>
<gene>
    <name evidence="3" type="ORF">GYMLUDRAFT_46132</name>
</gene>
<dbReference type="HOGENOM" id="CLU_580102_0_0_1"/>
<evidence type="ECO:0000313" key="3">
    <source>
        <dbReference type="EMBL" id="KIK57562.1"/>
    </source>
</evidence>
<evidence type="ECO:0000313" key="4">
    <source>
        <dbReference type="Proteomes" id="UP000053593"/>
    </source>
</evidence>
<dbReference type="OrthoDB" id="3002040at2759"/>
<dbReference type="Pfam" id="PF20415">
    <property type="entry name" value="DUF6699"/>
    <property type="match status" value="1"/>
</dbReference>
<dbReference type="AlphaFoldDB" id="A0A0D0CH74"/>
<reference evidence="3 4" key="1">
    <citation type="submission" date="2014-04" db="EMBL/GenBank/DDBJ databases">
        <title>Evolutionary Origins and Diversification of the Mycorrhizal Mutualists.</title>
        <authorList>
            <consortium name="DOE Joint Genome Institute"/>
            <consortium name="Mycorrhizal Genomics Consortium"/>
            <person name="Kohler A."/>
            <person name="Kuo A."/>
            <person name="Nagy L.G."/>
            <person name="Floudas D."/>
            <person name="Copeland A."/>
            <person name="Barry K.W."/>
            <person name="Cichocki N."/>
            <person name="Veneault-Fourrey C."/>
            <person name="LaButti K."/>
            <person name="Lindquist E.A."/>
            <person name="Lipzen A."/>
            <person name="Lundell T."/>
            <person name="Morin E."/>
            <person name="Murat C."/>
            <person name="Riley R."/>
            <person name="Ohm R."/>
            <person name="Sun H."/>
            <person name="Tunlid A."/>
            <person name="Henrissat B."/>
            <person name="Grigoriev I.V."/>
            <person name="Hibbett D.S."/>
            <person name="Martin F."/>
        </authorList>
    </citation>
    <scope>NUCLEOTIDE SEQUENCE [LARGE SCALE GENOMIC DNA]</scope>
    <source>
        <strain evidence="3 4">FD-317 M1</strain>
    </source>
</reference>
<feature type="compositionally biased region" description="Polar residues" evidence="1">
    <location>
        <begin position="12"/>
        <end position="28"/>
    </location>
</feature>
<feature type="region of interest" description="Disordered" evidence="1">
    <location>
        <begin position="222"/>
        <end position="249"/>
    </location>
</feature>
<organism evidence="3 4">
    <name type="scientific">Collybiopsis luxurians FD-317 M1</name>
    <dbReference type="NCBI Taxonomy" id="944289"/>
    <lineage>
        <taxon>Eukaryota</taxon>
        <taxon>Fungi</taxon>
        <taxon>Dikarya</taxon>
        <taxon>Basidiomycota</taxon>
        <taxon>Agaricomycotina</taxon>
        <taxon>Agaricomycetes</taxon>
        <taxon>Agaricomycetidae</taxon>
        <taxon>Agaricales</taxon>
        <taxon>Marasmiineae</taxon>
        <taxon>Omphalotaceae</taxon>
        <taxon>Collybiopsis</taxon>
        <taxon>Collybiopsis luxurians</taxon>
    </lineage>
</organism>
<name>A0A0D0CH74_9AGAR</name>
<accession>A0A0D0CH74</accession>
<evidence type="ECO:0000256" key="1">
    <source>
        <dbReference type="SAM" id="MobiDB-lite"/>
    </source>
</evidence>
<dbReference type="Proteomes" id="UP000053593">
    <property type="component" value="Unassembled WGS sequence"/>
</dbReference>
<keyword evidence="4" id="KW-1185">Reference proteome</keyword>
<feature type="domain" description="DUF6699" evidence="2">
    <location>
        <begin position="293"/>
        <end position="458"/>
    </location>
</feature>
<feature type="compositionally biased region" description="Basic residues" evidence="1">
    <location>
        <begin position="223"/>
        <end position="232"/>
    </location>
</feature>